<proteinExistence type="predicted"/>
<protein>
    <submittedName>
        <fullName evidence="1">Uncharacterized protein</fullName>
    </submittedName>
</protein>
<dbReference type="GeneID" id="27351953"/>
<dbReference type="Proteomes" id="UP000054466">
    <property type="component" value="Unassembled WGS sequence"/>
</dbReference>
<dbReference type="AlphaFoldDB" id="A0A0D1Z2A8"/>
<evidence type="ECO:0000313" key="1">
    <source>
        <dbReference type="EMBL" id="KIW21816.1"/>
    </source>
</evidence>
<sequence length="126" mass="14775">MSKVLFKIITSVMVGRSLELSAEDEGTQMFDINVIIHAYQRRLETKYPPSRFHLNPPAFGGELSLSISGRNQFKLNCQNDEDFERFAKRWWEVLQEPRRQRHTIQVSLTIRFEARPVTPQPSILEE</sequence>
<reference evidence="1 2" key="1">
    <citation type="submission" date="2015-01" db="EMBL/GenBank/DDBJ databases">
        <title>The Genome Sequence of Cladophialophora immunda CBS83496.</title>
        <authorList>
            <consortium name="The Broad Institute Genomics Platform"/>
            <person name="Cuomo C."/>
            <person name="de Hoog S."/>
            <person name="Gorbushina A."/>
            <person name="Stielow B."/>
            <person name="Teixiera M."/>
            <person name="Abouelleil A."/>
            <person name="Chapman S.B."/>
            <person name="Priest M."/>
            <person name="Young S.K."/>
            <person name="Wortman J."/>
            <person name="Nusbaum C."/>
            <person name="Birren B."/>
        </authorList>
    </citation>
    <scope>NUCLEOTIDE SEQUENCE [LARGE SCALE GENOMIC DNA]</scope>
    <source>
        <strain evidence="1 2">CBS 83496</strain>
    </source>
</reference>
<gene>
    <name evidence="1" type="ORF">PV07_12759</name>
</gene>
<name>A0A0D1Z2A8_9EURO</name>
<dbReference type="VEuPathDB" id="FungiDB:PV07_12759"/>
<dbReference type="RefSeq" id="XP_016242032.1">
    <property type="nucleotide sequence ID" value="XM_016400322.1"/>
</dbReference>
<evidence type="ECO:0000313" key="2">
    <source>
        <dbReference type="Proteomes" id="UP000054466"/>
    </source>
</evidence>
<keyword evidence="2" id="KW-1185">Reference proteome</keyword>
<organism evidence="1 2">
    <name type="scientific">Cladophialophora immunda</name>
    <dbReference type="NCBI Taxonomy" id="569365"/>
    <lineage>
        <taxon>Eukaryota</taxon>
        <taxon>Fungi</taxon>
        <taxon>Dikarya</taxon>
        <taxon>Ascomycota</taxon>
        <taxon>Pezizomycotina</taxon>
        <taxon>Eurotiomycetes</taxon>
        <taxon>Chaetothyriomycetidae</taxon>
        <taxon>Chaetothyriales</taxon>
        <taxon>Herpotrichiellaceae</taxon>
        <taxon>Cladophialophora</taxon>
    </lineage>
</organism>
<accession>A0A0D1Z2A8</accession>
<dbReference type="EMBL" id="KN847161">
    <property type="protein sequence ID" value="KIW21816.1"/>
    <property type="molecule type" value="Genomic_DNA"/>
</dbReference>
<dbReference type="HOGENOM" id="CLU_1981418_0_0_1"/>